<feature type="transmembrane region" description="Helical" evidence="1">
    <location>
        <begin position="31"/>
        <end position="52"/>
    </location>
</feature>
<keyword evidence="1" id="KW-0472">Membrane</keyword>
<reference evidence="2 3" key="1">
    <citation type="journal article" date="2011" name="PLoS Pathog.">
        <title>Dynamic evolution of pathogenicity revealed by sequencing and comparative genomics of 19 Pseudomonas syringae isolates.</title>
        <authorList>
            <person name="Baltrus D.A."/>
            <person name="Nishimura M.T."/>
            <person name="Romanchuk A."/>
            <person name="Chang J.H."/>
            <person name="Mukhtar M.S."/>
            <person name="Cherkis K."/>
            <person name="Roach J."/>
            <person name="Grant S.R."/>
            <person name="Jones C.D."/>
            <person name="Dangl J.L."/>
        </authorList>
    </citation>
    <scope>NUCLEOTIDE SEQUENCE [LARGE SCALE GENOMIC DNA]</scope>
    <source>
        <strain evidence="2 3">M301315</strain>
    </source>
</reference>
<dbReference type="EMBL" id="CP031226">
    <property type="protein sequence ID" value="AXH59824.1"/>
    <property type="molecule type" value="Genomic_DNA"/>
</dbReference>
<keyword evidence="1" id="KW-1133">Transmembrane helix</keyword>
<organism evidence="2 3">
    <name type="scientific">Pseudomonas amygdali pv. lachrymans str. M301315</name>
    <dbReference type="NCBI Taxonomy" id="629260"/>
    <lineage>
        <taxon>Bacteria</taxon>
        <taxon>Pseudomonadati</taxon>
        <taxon>Pseudomonadota</taxon>
        <taxon>Gammaproteobacteria</taxon>
        <taxon>Pseudomonadales</taxon>
        <taxon>Pseudomonadaceae</taxon>
        <taxon>Pseudomonas</taxon>
        <taxon>Pseudomonas amygdali</taxon>
    </lineage>
</organism>
<dbReference type="RefSeq" id="WP_005741890.1">
    <property type="nucleotide sequence ID" value="NZ_CP031226.1"/>
</dbReference>
<dbReference type="GeneID" id="39474371"/>
<evidence type="ECO:0000313" key="3">
    <source>
        <dbReference type="Proteomes" id="UP000006426"/>
    </source>
</evidence>
<name>A0AAD0PW31_PSEAV</name>
<sequence length="252" mass="27327">MSNNTEPRSPKSEAEIILSSMVKDEVGKSLGVIQILFCVILLGIAFLIGFVVMNGQKSADPITRSASLQEDLSQQPTSLSLVAKPATAADPRAEIVGRVSALMTTVDGKVSAEELAFALKLFSKRSKADFGSAIGSALGGEKVEFVDRRAILRAYDAEEDFLRVNDGEKSLMRHQESTITDLFSIIQAYTPDSGESDPSVARTELMKQTLALAGVWVEHFASMPEDAKAPANQALYQAMQERLTDRLDMSKP</sequence>
<geneLocation type="plasmid" evidence="3">
    <name>pmppla107</name>
</geneLocation>
<accession>A0AAD0PW31</accession>
<gene>
    <name evidence="2" type="ORF">PLA107_031870</name>
</gene>
<evidence type="ECO:0000256" key="1">
    <source>
        <dbReference type="SAM" id="Phobius"/>
    </source>
</evidence>
<proteinExistence type="predicted"/>
<keyword evidence="2" id="KW-0614">Plasmid</keyword>
<dbReference type="Proteomes" id="UP000006426">
    <property type="component" value="Plasmid pmppla107"/>
</dbReference>
<keyword evidence="1" id="KW-0812">Transmembrane</keyword>
<evidence type="ECO:0000313" key="2">
    <source>
        <dbReference type="EMBL" id="AXH59824.1"/>
    </source>
</evidence>
<protein>
    <submittedName>
        <fullName evidence="2">Uncharacterized protein</fullName>
    </submittedName>
</protein>
<dbReference type="AlphaFoldDB" id="A0AAD0PW31"/>